<name>A0A1H4KC86_9MICO</name>
<dbReference type="Pfam" id="PF12910">
    <property type="entry name" value="PHD_like"/>
    <property type="match status" value="1"/>
</dbReference>
<evidence type="ECO:0000313" key="1">
    <source>
        <dbReference type="EMBL" id="SEB56043.1"/>
    </source>
</evidence>
<keyword evidence="2" id="KW-1185">Reference proteome</keyword>
<sequence>MSLVADYPNYTQARTHLKDVFDDAKRGRTVTLQRDNDVVAVTAVDRLRDYFARTVSSRVSVTREDGIVIATMEGRPFASEGATITDALDELVEALREYAEDWDERLQYAPNHRDAWGLVQLVRLSSDEQLKDWMSAGGE</sequence>
<dbReference type="InterPro" id="IPR035424">
    <property type="entry name" value="Antitoxin_RelB"/>
</dbReference>
<proteinExistence type="predicted"/>
<dbReference type="EMBL" id="FNRY01000001">
    <property type="protein sequence ID" value="SEB56043.1"/>
    <property type="molecule type" value="Genomic_DNA"/>
</dbReference>
<dbReference type="AlphaFoldDB" id="A0A1H4KC86"/>
<dbReference type="Gene3D" id="3.40.1620.10">
    <property type="entry name" value="YefM-like domain"/>
    <property type="match status" value="1"/>
</dbReference>
<accession>A0A1H4KC86</accession>
<dbReference type="Proteomes" id="UP000199183">
    <property type="component" value="Unassembled WGS sequence"/>
</dbReference>
<reference evidence="1 2" key="1">
    <citation type="submission" date="2016-10" db="EMBL/GenBank/DDBJ databases">
        <authorList>
            <person name="de Groot N.N."/>
        </authorList>
    </citation>
    <scope>NUCLEOTIDE SEQUENCE [LARGE SCALE GENOMIC DNA]</scope>
    <source>
        <strain evidence="1 2">DSM 21799</strain>
    </source>
</reference>
<protein>
    <submittedName>
        <fullName evidence="1">Antitoxin of toxin-antitoxin, RelE / RelB, TA system</fullName>
    </submittedName>
</protein>
<dbReference type="OrthoDB" id="3384455at2"/>
<dbReference type="STRING" id="640635.SAMN04489806_1107"/>
<evidence type="ECO:0000313" key="2">
    <source>
        <dbReference type="Proteomes" id="UP000199183"/>
    </source>
</evidence>
<gene>
    <name evidence="1" type="ORF">SAMN04489806_1107</name>
</gene>
<organism evidence="1 2">
    <name type="scientific">Paramicrobacterium humi</name>
    <dbReference type="NCBI Taxonomy" id="640635"/>
    <lineage>
        <taxon>Bacteria</taxon>
        <taxon>Bacillati</taxon>
        <taxon>Actinomycetota</taxon>
        <taxon>Actinomycetes</taxon>
        <taxon>Micrococcales</taxon>
        <taxon>Microbacteriaceae</taxon>
        <taxon>Paramicrobacterium</taxon>
    </lineage>
</organism>
<dbReference type="Gene3D" id="3.30.160.620">
    <property type="match status" value="1"/>
</dbReference>
<dbReference type="RefSeq" id="WP_091181023.1">
    <property type="nucleotide sequence ID" value="NZ_FNRY01000001.1"/>
</dbReference>